<dbReference type="Proteomes" id="UP001385951">
    <property type="component" value="Unassembled WGS sequence"/>
</dbReference>
<accession>A0AAW0F9C9</accession>
<evidence type="ECO:0000313" key="2">
    <source>
        <dbReference type="Proteomes" id="UP001385951"/>
    </source>
</evidence>
<keyword evidence="2" id="KW-1185">Reference proteome</keyword>
<sequence length="198" mass="22901">MGRSTREEMPSSHCYYPTSWSKHYDSLMMTIAWTSHHEPDFCIPMTRATEAYKVRVSEGSSMLKLSNTSNAENPGLRNTDARVTPSPLMPYSRACPPIFVANMRAHALKEYFKSLYFLYLHLASNTLIPFPVPCVYHQFSHWSSTFQRRRQQCLTDCIFDPTRLNPAERDGQISDPYISFLNPQSSTRNRLQNNHLTL</sequence>
<reference evidence="1 2" key="1">
    <citation type="submission" date="2022-09" db="EMBL/GenBank/DDBJ databases">
        <authorList>
            <person name="Palmer J.M."/>
        </authorList>
    </citation>
    <scope>NUCLEOTIDE SEQUENCE [LARGE SCALE GENOMIC DNA]</scope>
    <source>
        <strain evidence="1 2">DSM 7382</strain>
    </source>
</reference>
<dbReference type="EMBL" id="JASBNA010000106">
    <property type="protein sequence ID" value="KAK7676721.1"/>
    <property type="molecule type" value="Genomic_DNA"/>
</dbReference>
<name>A0AAW0F9C9_9APHY</name>
<organism evidence="1 2">
    <name type="scientific">Cerrena zonata</name>
    <dbReference type="NCBI Taxonomy" id="2478898"/>
    <lineage>
        <taxon>Eukaryota</taxon>
        <taxon>Fungi</taxon>
        <taxon>Dikarya</taxon>
        <taxon>Basidiomycota</taxon>
        <taxon>Agaricomycotina</taxon>
        <taxon>Agaricomycetes</taxon>
        <taxon>Polyporales</taxon>
        <taxon>Cerrenaceae</taxon>
        <taxon>Cerrena</taxon>
    </lineage>
</organism>
<protein>
    <submittedName>
        <fullName evidence="1">Uncharacterized protein</fullName>
    </submittedName>
</protein>
<evidence type="ECO:0000313" key="1">
    <source>
        <dbReference type="EMBL" id="KAK7676721.1"/>
    </source>
</evidence>
<gene>
    <name evidence="1" type="ORF">QCA50_020297</name>
</gene>
<proteinExistence type="predicted"/>
<dbReference type="AlphaFoldDB" id="A0AAW0F9C9"/>
<comment type="caution">
    <text evidence="1">The sequence shown here is derived from an EMBL/GenBank/DDBJ whole genome shotgun (WGS) entry which is preliminary data.</text>
</comment>